<keyword evidence="3" id="KW-0378">Hydrolase</keyword>
<accession>A0A6M1LFT5</accession>
<evidence type="ECO:0000256" key="1">
    <source>
        <dbReference type="ARBA" id="ARBA00001946"/>
    </source>
</evidence>
<keyword evidence="5" id="KW-0119">Carbohydrate metabolism</keyword>
<proteinExistence type="predicted"/>
<reference evidence="6 7" key="2">
    <citation type="submission" date="2020-03" db="EMBL/GenBank/DDBJ databases">
        <title>Roseomonas stagni sp. nov., isolated from pond water in Japan.</title>
        <authorList>
            <person name="Furuhata K."/>
            <person name="Miyamoto H."/>
            <person name="Goto K."/>
        </authorList>
    </citation>
    <scope>NUCLEOTIDE SEQUENCE [LARGE SCALE GENOMIC DNA]</scope>
    <source>
        <strain evidence="6 7">PeD5</strain>
    </source>
</reference>
<dbReference type="InterPro" id="IPR011330">
    <property type="entry name" value="Glyco_hydro/deAcase_b/a-brl"/>
</dbReference>
<dbReference type="AlphaFoldDB" id="A0A6M1LFT5"/>
<dbReference type="GO" id="GO:0005975">
    <property type="term" value="P:carbohydrate metabolic process"/>
    <property type="evidence" value="ECO:0007669"/>
    <property type="project" value="InterPro"/>
</dbReference>
<dbReference type="RefSeq" id="WP_164692962.1">
    <property type="nucleotide sequence ID" value="NZ_JAAIKB010000001.1"/>
</dbReference>
<dbReference type="PANTHER" id="PTHR31609:SF1">
    <property type="entry name" value="CARBOHYDRATE DEACETYLASE"/>
    <property type="match status" value="1"/>
</dbReference>
<evidence type="ECO:0000256" key="4">
    <source>
        <dbReference type="ARBA" id="ARBA00022842"/>
    </source>
</evidence>
<keyword evidence="2" id="KW-0479">Metal-binding</keyword>
<evidence type="ECO:0000256" key="5">
    <source>
        <dbReference type="ARBA" id="ARBA00023277"/>
    </source>
</evidence>
<protein>
    <submittedName>
        <fullName evidence="6">ChbG/HpnK family deacetylase</fullName>
    </submittedName>
</protein>
<dbReference type="Proteomes" id="UP000475385">
    <property type="component" value="Unassembled WGS sequence"/>
</dbReference>
<comment type="caution">
    <text evidence="6">The sequence shown here is derived from an EMBL/GenBank/DDBJ whole genome shotgun (WGS) entry which is preliminary data.</text>
</comment>
<name>A0A6M1LFT5_9PROT</name>
<dbReference type="SUPFAM" id="SSF88713">
    <property type="entry name" value="Glycoside hydrolase/deacetylase"/>
    <property type="match status" value="1"/>
</dbReference>
<dbReference type="Gene3D" id="3.20.20.370">
    <property type="entry name" value="Glycoside hydrolase/deacetylase"/>
    <property type="match status" value="1"/>
</dbReference>
<comment type="cofactor">
    <cofactor evidence="1">
        <name>Mg(2+)</name>
        <dbReference type="ChEBI" id="CHEBI:18420"/>
    </cofactor>
</comment>
<dbReference type="Pfam" id="PF04794">
    <property type="entry name" value="YdjC"/>
    <property type="match status" value="1"/>
</dbReference>
<dbReference type="GO" id="GO:0019213">
    <property type="term" value="F:deacetylase activity"/>
    <property type="evidence" value="ECO:0007669"/>
    <property type="project" value="TreeGrafter"/>
</dbReference>
<dbReference type="PANTHER" id="PTHR31609">
    <property type="entry name" value="YDJC DEACETYLASE FAMILY MEMBER"/>
    <property type="match status" value="1"/>
</dbReference>
<dbReference type="InterPro" id="IPR006879">
    <property type="entry name" value="YdjC-like"/>
</dbReference>
<evidence type="ECO:0000256" key="2">
    <source>
        <dbReference type="ARBA" id="ARBA00022723"/>
    </source>
</evidence>
<gene>
    <name evidence="6" type="ORF">G3576_03790</name>
</gene>
<evidence type="ECO:0000313" key="7">
    <source>
        <dbReference type="Proteomes" id="UP000475385"/>
    </source>
</evidence>
<evidence type="ECO:0000256" key="3">
    <source>
        <dbReference type="ARBA" id="ARBA00022801"/>
    </source>
</evidence>
<organism evidence="6 7">
    <name type="scientific">Falsiroseomonas algicola</name>
    <dbReference type="NCBI Taxonomy" id="2716930"/>
    <lineage>
        <taxon>Bacteria</taxon>
        <taxon>Pseudomonadati</taxon>
        <taxon>Pseudomonadota</taxon>
        <taxon>Alphaproteobacteria</taxon>
        <taxon>Acetobacterales</taxon>
        <taxon>Roseomonadaceae</taxon>
        <taxon>Falsiroseomonas</taxon>
    </lineage>
</organism>
<evidence type="ECO:0000313" key="6">
    <source>
        <dbReference type="EMBL" id="NGM19123.1"/>
    </source>
</evidence>
<dbReference type="GO" id="GO:0016787">
    <property type="term" value="F:hydrolase activity"/>
    <property type="evidence" value="ECO:0007669"/>
    <property type="project" value="UniProtKB-KW"/>
</dbReference>
<dbReference type="CDD" id="cd10802">
    <property type="entry name" value="YdjC_TTHB029_like"/>
    <property type="match status" value="1"/>
</dbReference>
<keyword evidence="7" id="KW-1185">Reference proteome</keyword>
<sequence>MTKTVILHADDVGMCHGANVAYLALFRAGRIDSGSVMVPCPWFPEIAAEARCDASLDLGVHLTLTSEWPAYRWGPISTRSPASGLMDGDGYFPPNVATLRATVKPEAALAEMRAQIDRALAMGIDATHLDTHMGAALAPEILPHTLDLAREYRLPLLLPRAIDSYLGVLKLGEVDRGLYADAFAMMSEAGMPVIERFAMTPNRDVTAENYSDIVVPGGEGITFVSLHPNAPGDIEAITAAHPRQKPEWRIGEYQRFGDGTMQAVMDAHGVARSGFRVLRDRWRG</sequence>
<dbReference type="EMBL" id="JAAIKB010000001">
    <property type="protein sequence ID" value="NGM19123.1"/>
    <property type="molecule type" value="Genomic_DNA"/>
</dbReference>
<reference evidence="6 7" key="1">
    <citation type="submission" date="2020-02" db="EMBL/GenBank/DDBJ databases">
        <authorList>
            <person name="Kim H.M."/>
            <person name="Jeon C.O."/>
        </authorList>
    </citation>
    <scope>NUCLEOTIDE SEQUENCE [LARGE SCALE GENOMIC DNA]</scope>
    <source>
        <strain evidence="6 7">PeD5</strain>
    </source>
</reference>
<dbReference type="GO" id="GO:0046872">
    <property type="term" value="F:metal ion binding"/>
    <property type="evidence" value="ECO:0007669"/>
    <property type="project" value="UniProtKB-KW"/>
</dbReference>
<keyword evidence="4" id="KW-0460">Magnesium</keyword>